<protein>
    <submittedName>
        <fullName evidence="2">Uncharacterized protein</fullName>
    </submittedName>
</protein>
<feature type="signal peptide" evidence="1">
    <location>
        <begin position="1"/>
        <end position="19"/>
    </location>
</feature>
<evidence type="ECO:0000313" key="3">
    <source>
        <dbReference type="Proteomes" id="UP000799438"/>
    </source>
</evidence>
<keyword evidence="3" id="KW-1185">Reference proteome</keyword>
<organism evidence="2 3">
    <name type="scientific">Aplosporella prunicola CBS 121167</name>
    <dbReference type="NCBI Taxonomy" id="1176127"/>
    <lineage>
        <taxon>Eukaryota</taxon>
        <taxon>Fungi</taxon>
        <taxon>Dikarya</taxon>
        <taxon>Ascomycota</taxon>
        <taxon>Pezizomycotina</taxon>
        <taxon>Dothideomycetes</taxon>
        <taxon>Dothideomycetes incertae sedis</taxon>
        <taxon>Botryosphaeriales</taxon>
        <taxon>Aplosporellaceae</taxon>
        <taxon>Aplosporella</taxon>
    </lineage>
</organism>
<evidence type="ECO:0000256" key="1">
    <source>
        <dbReference type="SAM" id="SignalP"/>
    </source>
</evidence>
<dbReference type="OrthoDB" id="3886427at2759"/>
<dbReference type="AlphaFoldDB" id="A0A6A6B2D4"/>
<reference evidence="2" key="1">
    <citation type="journal article" date="2020" name="Stud. Mycol.">
        <title>101 Dothideomycetes genomes: a test case for predicting lifestyles and emergence of pathogens.</title>
        <authorList>
            <person name="Haridas S."/>
            <person name="Albert R."/>
            <person name="Binder M."/>
            <person name="Bloem J."/>
            <person name="Labutti K."/>
            <person name="Salamov A."/>
            <person name="Andreopoulos B."/>
            <person name="Baker S."/>
            <person name="Barry K."/>
            <person name="Bills G."/>
            <person name="Bluhm B."/>
            <person name="Cannon C."/>
            <person name="Castanera R."/>
            <person name="Culley D."/>
            <person name="Daum C."/>
            <person name="Ezra D."/>
            <person name="Gonzalez J."/>
            <person name="Henrissat B."/>
            <person name="Kuo A."/>
            <person name="Liang C."/>
            <person name="Lipzen A."/>
            <person name="Lutzoni F."/>
            <person name="Magnuson J."/>
            <person name="Mondo S."/>
            <person name="Nolan M."/>
            <person name="Ohm R."/>
            <person name="Pangilinan J."/>
            <person name="Park H.-J."/>
            <person name="Ramirez L."/>
            <person name="Alfaro M."/>
            <person name="Sun H."/>
            <person name="Tritt A."/>
            <person name="Yoshinaga Y."/>
            <person name="Zwiers L.-H."/>
            <person name="Turgeon B."/>
            <person name="Goodwin S."/>
            <person name="Spatafora J."/>
            <person name="Crous P."/>
            <person name="Grigoriev I."/>
        </authorList>
    </citation>
    <scope>NUCLEOTIDE SEQUENCE</scope>
    <source>
        <strain evidence="2">CBS 121167</strain>
    </source>
</reference>
<dbReference type="RefSeq" id="XP_033393131.1">
    <property type="nucleotide sequence ID" value="XM_033542520.1"/>
</dbReference>
<dbReference type="GeneID" id="54300017"/>
<evidence type="ECO:0000313" key="2">
    <source>
        <dbReference type="EMBL" id="KAF2137415.1"/>
    </source>
</evidence>
<gene>
    <name evidence="2" type="ORF">K452DRAFT_301996</name>
</gene>
<keyword evidence="1" id="KW-0732">Signal</keyword>
<dbReference type="EMBL" id="ML995503">
    <property type="protein sequence ID" value="KAF2137415.1"/>
    <property type="molecule type" value="Genomic_DNA"/>
</dbReference>
<accession>A0A6A6B2D4</accession>
<feature type="chain" id="PRO_5025647094" evidence="1">
    <location>
        <begin position="20"/>
        <end position="88"/>
    </location>
</feature>
<sequence>MKYATIAIALFAVAGLCSPYYEEDDNDHNQCLPQCHRSQPHCRHDHPHYPHAKKFRGDCWRCCKSSHGDFRDLDVDDYEEVIGEFPKL</sequence>
<dbReference type="Proteomes" id="UP000799438">
    <property type="component" value="Unassembled WGS sequence"/>
</dbReference>
<name>A0A6A6B2D4_9PEZI</name>
<proteinExistence type="predicted"/>